<feature type="chain" id="PRO_5012038079" description="UrcA family protein" evidence="1">
    <location>
        <begin position="23"/>
        <end position="109"/>
    </location>
</feature>
<feature type="signal peptide" evidence="1">
    <location>
        <begin position="1"/>
        <end position="22"/>
    </location>
</feature>
<accession>A0A248JQ90</accession>
<organism evidence="2 3">
    <name type="scientific">Nitrospirillum viridazoti CBAmc</name>
    <dbReference type="NCBI Taxonomy" id="1441467"/>
    <lineage>
        <taxon>Bacteria</taxon>
        <taxon>Pseudomonadati</taxon>
        <taxon>Pseudomonadota</taxon>
        <taxon>Alphaproteobacteria</taxon>
        <taxon>Rhodospirillales</taxon>
        <taxon>Azospirillaceae</taxon>
        <taxon>Nitrospirillum</taxon>
        <taxon>Nitrospirillum viridazoti</taxon>
    </lineage>
</organism>
<sequence>MLKSSVVAIAALFALAAQPVLAADATPTVTVHPSIDRACQDALHVSPADTQYAACVASLTQTLSMTKKMHEQRSQTACGEAGLTAGTEAYDRCVTNLSGALQQAQTTVN</sequence>
<dbReference type="KEGG" id="nao:Y958_08670"/>
<evidence type="ECO:0000313" key="3">
    <source>
        <dbReference type="Proteomes" id="UP000197153"/>
    </source>
</evidence>
<dbReference type="RefSeq" id="WP_088871683.1">
    <property type="nucleotide sequence ID" value="NZ_CP022110.1"/>
</dbReference>
<reference evidence="2 3" key="1">
    <citation type="submission" date="2017-06" db="EMBL/GenBank/DDBJ databases">
        <title>Complete genome sequence of Nitrospirillum amazonense strain CBAmC, an endophytic nitrogen-fixing and plant growth-promoting bacterium, isolated from sugarcane.</title>
        <authorList>
            <person name="Schwab S."/>
            <person name="dos Santos Teixeira K.R."/>
            <person name="Simoes Araujo J.L."/>
            <person name="Soares Vidal M."/>
            <person name="Borges de Freitas H.R."/>
            <person name="Rivello Crivelaro A.L."/>
            <person name="Bueno de Camargo Nunes A."/>
            <person name="dos Santos C.M."/>
            <person name="Palmeira da Silva Rosa D."/>
            <person name="da Silva Padilha D."/>
            <person name="da Silva E."/>
            <person name="Araujo Terra L."/>
            <person name="Soares Mendes V."/>
            <person name="Farinelli L."/>
            <person name="Magalhaes Cruz L."/>
            <person name="Baldani J.I."/>
        </authorList>
    </citation>
    <scope>NUCLEOTIDE SEQUENCE [LARGE SCALE GENOMIC DNA]</scope>
    <source>
        <strain evidence="2 3">CBAmC</strain>
    </source>
</reference>
<gene>
    <name evidence="2" type="ORF">Y958_08670</name>
</gene>
<evidence type="ECO:0000313" key="2">
    <source>
        <dbReference type="EMBL" id="ASG20877.1"/>
    </source>
</evidence>
<dbReference type="Proteomes" id="UP000197153">
    <property type="component" value="Chromosome 1"/>
</dbReference>
<keyword evidence="1" id="KW-0732">Signal</keyword>
<proteinExistence type="predicted"/>
<dbReference type="EMBL" id="CP022110">
    <property type="protein sequence ID" value="ASG20877.1"/>
    <property type="molecule type" value="Genomic_DNA"/>
</dbReference>
<keyword evidence="3" id="KW-1185">Reference proteome</keyword>
<name>A0A248JQ90_9PROT</name>
<evidence type="ECO:0000256" key="1">
    <source>
        <dbReference type="SAM" id="SignalP"/>
    </source>
</evidence>
<protein>
    <recommendedName>
        <fullName evidence="4">UrcA family protein</fullName>
    </recommendedName>
</protein>
<evidence type="ECO:0008006" key="4">
    <source>
        <dbReference type="Google" id="ProtNLM"/>
    </source>
</evidence>
<dbReference type="AlphaFoldDB" id="A0A248JQ90"/>